<name>A0A6A5YUP2_9PLEO</name>
<dbReference type="GO" id="GO:0042351">
    <property type="term" value="P:'de novo' GDP-L-fucose biosynthetic process"/>
    <property type="evidence" value="ECO:0007669"/>
    <property type="project" value="TreeGrafter"/>
</dbReference>
<dbReference type="FunFam" id="3.40.50.720:FF:000924">
    <property type="entry name" value="GDP-mannose 4,6 dehydratase"/>
    <property type="match status" value="1"/>
</dbReference>
<evidence type="ECO:0000256" key="3">
    <source>
        <dbReference type="ARBA" id="ARBA00011989"/>
    </source>
</evidence>
<dbReference type="InterPro" id="IPR036291">
    <property type="entry name" value="NAD(P)-bd_dom_sf"/>
</dbReference>
<keyword evidence="4" id="KW-0456">Lyase</keyword>
<keyword evidence="7" id="KW-1185">Reference proteome</keyword>
<evidence type="ECO:0000256" key="2">
    <source>
        <dbReference type="ARBA" id="ARBA00009263"/>
    </source>
</evidence>
<reference evidence="6" key="1">
    <citation type="journal article" date="2020" name="Stud. Mycol.">
        <title>101 Dothideomycetes genomes: a test case for predicting lifestyles and emergence of pathogens.</title>
        <authorList>
            <person name="Haridas S."/>
            <person name="Albert R."/>
            <person name="Binder M."/>
            <person name="Bloem J."/>
            <person name="Labutti K."/>
            <person name="Salamov A."/>
            <person name="Andreopoulos B."/>
            <person name="Baker S."/>
            <person name="Barry K."/>
            <person name="Bills G."/>
            <person name="Bluhm B."/>
            <person name="Cannon C."/>
            <person name="Castanera R."/>
            <person name="Culley D."/>
            <person name="Daum C."/>
            <person name="Ezra D."/>
            <person name="Gonzalez J."/>
            <person name="Henrissat B."/>
            <person name="Kuo A."/>
            <person name="Liang C."/>
            <person name="Lipzen A."/>
            <person name="Lutzoni F."/>
            <person name="Magnuson J."/>
            <person name="Mondo S."/>
            <person name="Nolan M."/>
            <person name="Ohm R."/>
            <person name="Pangilinan J."/>
            <person name="Park H.-J."/>
            <person name="Ramirez L."/>
            <person name="Alfaro M."/>
            <person name="Sun H."/>
            <person name="Tritt A."/>
            <person name="Yoshinaga Y."/>
            <person name="Zwiers L.-H."/>
            <person name="Turgeon B."/>
            <person name="Goodwin S."/>
            <person name="Spatafora J."/>
            <person name="Crous P."/>
            <person name="Grigoriev I."/>
        </authorList>
    </citation>
    <scope>NUCLEOTIDE SEQUENCE</scope>
    <source>
        <strain evidence="6">CBS 627.86</strain>
    </source>
</reference>
<proteinExistence type="inferred from homology"/>
<dbReference type="InterPro" id="IPR016040">
    <property type="entry name" value="NAD(P)-bd_dom"/>
</dbReference>
<comment type="similarity">
    <text evidence="2">Belongs to the NAD(P)-dependent epimerase/dehydratase family. GDP-mannose 4,6-dehydratase subfamily.</text>
</comment>
<dbReference type="Proteomes" id="UP000799770">
    <property type="component" value="Unassembled WGS sequence"/>
</dbReference>
<accession>A0A6A5YUP2</accession>
<dbReference type="OrthoDB" id="331544at2759"/>
<evidence type="ECO:0000256" key="1">
    <source>
        <dbReference type="ARBA" id="ARBA00001937"/>
    </source>
</evidence>
<dbReference type="SUPFAM" id="SSF51735">
    <property type="entry name" value="NAD(P)-binding Rossmann-fold domains"/>
    <property type="match status" value="1"/>
</dbReference>
<comment type="cofactor">
    <cofactor evidence="1">
        <name>NADP(+)</name>
        <dbReference type="ChEBI" id="CHEBI:58349"/>
    </cofactor>
</comment>
<dbReference type="AlphaFoldDB" id="A0A6A5YUP2"/>
<dbReference type="PANTHER" id="PTHR43715:SF1">
    <property type="entry name" value="GDP-MANNOSE 4,6 DEHYDRATASE"/>
    <property type="match status" value="1"/>
</dbReference>
<evidence type="ECO:0000313" key="7">
    <source>
        <dbReference type="Proteomes" id="UP000799770"/>
    </source>
</evidence>
<dbReference type="PANTHER" id="PTHR43715">
    <property type="entry name" value="GDP-MANNOSE 4,6-DEHYDRATASE"/>
    <property type="match status" value="1"/>
</dbReference>
<dbReference type="CDD" id="cd05260">
    <property type="entry name" value="GDP_MD_SDR_e"/>
    <property type="match status" value="1"/>
</dbReference>
<dbReference type="Gene3D" id="3.90.25.10">
    <property type="entry name" value="UDP-galactose 4-epimerase, domain 1"/>
    <property type="match status" value="1"/>
</dbReference>
<evidence type="ECO:0000259" key="5">
    <source>
        <dbReference type="Pfam" id="PF16363"/>
    </source>
</evidence>
<sequence>MAARQNKDQPIAFITGVSGQDGSYLAELLLSKSYIVHGMIRKRVANDQMGLIIESLRAHWPSQFHLHYGDITDAGRMLDLVSTIRPSEIYNLAALSHVSLSFQMPSTALKVNAVDTVNLLQSVTLLQLEKTKYYQASSSEMFGNAEAEVQNEETRFDPVSPYAVAKLAAHLAVKSSREKGMYAVAGVLFNHESPRRGRSFVTRRITIKVAEISLGLADTLVIANLDTKRDWGHARDYVQAMWCMLQQARPTDFIIATGTSHSVREFIEAAFEVVRIKIRWVGNGAKEKGFAVTENNTLSRMPVVVVDPSVEAMRSSKVQNLRGDASKARRLLFWRPNTSFGELVAEMVQGDVEILRKAKGTVTKL</sequence>
<dbReference type="Gene3D" id="3.40.50.720">
    <property type="entry name" value="NAD(P)-binding Rossmann-like Domain"/>
    <property type="match status" value="1"/>
</dbReference>
<gene>
    <name evidence="6" type="ORF">BDV96DRAFT_583030</name>
</gene>
<dbReference type="EC" id="4.2.1.47" evidence="3"/>
<evidence type="ECO:0000313" key="6">
    <source>
        <dbReference type="EMBL" id="KAF2110835.1"/>
    </source>
</evidence>
<dbReference type="InterPro" id="IPR006368">
    <property type="entry name" value="GDP_Man_deHydtase"/>
</dbReference>
<organism evidence="6 7">
    <name type="scientific">Lophiotrema nucula</name>
    <dbReference type="NCBI Taxonomy" id="690887"/>
    <lineage>
        <taxon>Eukaryota</taxon>
        <taxon>Fungi</taxon>
        <taxon>Dikarya</taxon>
        <taxon>Ascomycota</taxon>
        <taxon>Pezizomycotina</taxon>
        <taxon>Dothideomycetes</taxon>
        <taxon>Pleosporomycetidae</taxon>
        <taxon>Pleosporales</taxon>
        <taxon>Lophiotremataceae</taxon>
        <taxon>Lophiotrema</taxon>
    </lineage>
</organism>
<feature type="domain" description="NAD(P)-binding" evidence="5">
    <location>
        <begin position="13"/>
        <end position="347"/>
    </location>
</feature>
<dbReference type="EMBL" id="ML977336">
    <property type="protein sequence ID" value="KAF2110835.1"/>
    <property type="molecule type" value="Genomic_DNA"/>
</dbReference>
<dbReference type="Pfam" id="PF16363">
    <property type="entry name" value="GDP_Man_Dehyd"/>
    <property type="match status" value="1"/>
</dbReference>
<evidence type="ECO:0000256" key="4">
    <source>
        <dbReference type="ARBA" id="ARBA00023239"/>
    </source>
</evidence>
<dbReference type="GO" id="GO:0008446">
    <property type="term" value="F:GDP-mannose 4,6-dehydratase activity"/>
    <property type="evidence" value="ECO:0007669"/>
    <property type="project" value="UniProtKB-EC"/>
</dbReference>
<protein>
    <recommendedName>
        <fullName evidence="3">GDP-mannose 4,6-dehydratase</fullName>
        <ecNumber evidence="3">4.2.1.47</ecNumber>
    </recommendedName>
</protein>